<protein>
    <recommendedName>
        <fullName evidence="4">protein kinase C</fullName>
        <ecNumber evidence="4">2.7.11.13</ecNumber>
    </recommendedName>
</protein>
<dbReference type="InterPro" id="IPR002219">
    <property type="entry name" value="PKC_DAG/PE"/>
</dbReference>
<feature type="binding site" evidence="19">
    <location>
        <position position="467"/>
    </location>
    <ligand>
        <name>ATP</name>
        <dbReference type="ChEBI" id="CHEBI:30616"/>
    </ligand>
</feature>
<evidence type="ECO:0000256" key="1">
    <source>
        <dbReference type="ARBA" id="ARBA00001913"/>
    </source>
</evidence>
<dbReference type="Proteomes" id="UP000035681">
    <property type="component" value="Unplaced"/>
</dbReference>
<evidence type="ECO:0000256" key="13">
    <source>
        <dbReference type="ARBA" id="ARBA00022777"/>
    </source>
</evidence>
<dbReference type="InterPro" id="IPR046349">
    <property type="entry name" value="C1-like_sf"/>
</dbReference>
<dbReference type="WBParaSite" id="TCONS_00015258.p1">
    <property type="protein sequence ID" value="TCONS_00015258.p1"/>
    <property type="gene ID" value="XLOC_009380"/>
</dbReference>
<evidence type="ECO:0000256" key="11">
    <source>
        <dbReference type="ARBA" id="ARBA00022741"/>
    </source>
</evidence>
<dbReference type="InterPro" id="IPR017452">
    <property type="entry name" value="GPCR_Rhodpsn_7TM"/>
</dbReference>
<keyword evidence="14" id="KW-0862">Zinc</keyword>
<dbReference type="GO" id="GO:0005524">
    <property type="term" value="F:ATP binding"/>
    <property type="evidence" value="ECO:0007669"/>
    <property type="project" value="UniProtKB-UniRule"/>
</dbReference>
<feature type="transmembrane region" description="Helical" evidence="22">
    <location>
        <begin position="979"/>
        <end position="1005"/>
    </location>
</feature>
<dbReference type="PROSITE" id="PS00237">
    <property type="entry name" value="G_PROTEIN_RECEP_F1_1"/>
    <property type="match status" value="1"/>
</dbReference>
<keyword evidence="6" id="KW-0597">Phosphoprotein</keyword>
<dbReference type="PROSITE" id="PS50262">
    <property type="entry name" value="G_PROTEIN_RECEP_F1_2"/>
    <property type="match status" value="1"/>
</dbReference>
<dbReference type="GO" id="GO:0004697">
    <property type="term" value="F:diacylglycerol-dependent serine/threonine kinase activity"/>
    <property type="evidence" value="ECO:0007669"/>
    <property type="project" value="UniProtKB-EC"/>
</dbReference>
<organism evidence="28 29">
    <name type="scientific">Strongyloides stercoralis</name>
    <name type="common">Threadworm</name>
    <dbReference type="NCBI Taxonomy" id="6248"/>
    <lineage>
        <taxon>Eukaryota</taxon>
        <taxon>Metazoa</taxon>
        <taxon>Ecdysozoa</taxon>
        <taxon>Nematoda</taxon>
        <taxon>Chromadorea</taxon>
        <taxon>Rhabditida</taxon>
        <taxon>Tylenchina</taxon>
        <taxon>Panagrolaimomorpha</taxon>
        <taxon>Strongyloidoidea</taxon>
        <taxon>Strongyloididae</taxon>
        <taxon>Strongyloides</taxon>
    </lineage>
</organism>
<dbReference type="InterPro" id="IPR035892">
    <property type="entry name" value="C2_domain_sf"/>
</dbReference>
<evidence type="ECO:0000256" key="21">
    <source>
        <dbReference type="SAM" id="Coils"/>
    </source>
</evidence>
<keyword evidence="12" id="KW-0863">Zinc-finger</keyword>
<feature type="transmembrane region" description="Helical" evidence="22">
    <location>
        <begin position="915"/>
        <end position="939"/>
    </location>
</feature>
<dbReference type="PRINTS" id="PR00008">
    <property type="entry name" value="DAGPEDOMAIN"/>
</dbReference>
<feature type="transmembrane region" description="Helical" evidence="22">
    <location>
        <begin position="1299"/>
        <end position="1320"/>
    </location>
</feature>
<name>A0AAF5DPZ6_STRER</name>
<comment type="cofactor">
    <cofactor evidence="1">
        <name>Ca(2+)</name>
        <dbReference type="ChEBI" id="CHEBI:29108"/>
    </cofactor>
</comment>
<feature type="domain" description="Protein kinase" evidence="24">
    <location>
        <begin position="438"/>
        <end position="696"/>
    </location>
</feature>
<keyword evidence="11 19" id="KW-0547">Nucleotide-binding</keyword>
<feature type="domain" description="G-protein coupled receptors family 1 profile" evidence="26">
    <location>
        <begin position="790"/>
        <end position="1039"/>
    </location>
</feature>
<dbReference type="FunFam" id="3.30.60.20:FF:000006">
    <property type="entry name" value="Protein kinase C"/>
    <property type="match status" value="1"/>
</dbReference>
<keyword evidence="20" id="KW-0807">Transducer</keyword>
<dbReference type="Pfam" id="PF00168">
    <property type="entry name" value="C2"/>
    <property type="match status" value="1"/>
</dbReference>
<dbReference type="InterPro" id="IPR008271">
    <property type="entry name" value="Ser/Thr_kinase_AS"/>
</dbReference>
<keyword evidence="18 22" id="KW-0472">Membrane</keyword>
<dbReference type="InterPro" id="IPR000008">
    <property type="entry name" value="C2_dom"/>
</dbReference>
<evidence type="ECO:0000256" key="15">
    <source>
        <dbReference type="ARBA" id="ARBA00022837"/>
    </source>
</evidence>
<dbReference type="PRINTS" id="PR00360">
    <property type="entry name" value="C2DOMAIN"/>
</dbReference>
<dbReference type="SUPFAM" id="SSF81321">
    <property type="entry name" value="Family A G protein-coupled receptor-like"/>
    <property type="match status" value="1"/>
</dbReference>
<keyword evidence="7" id="KW-0808">Transferase</keyword>
<evidence type="ECO:0000259" key="25">
    <source>
        <dbReference type="PROSITE" id="PS50081"/>
    </source>
</evidence>
<dbReference type="InterPro" id="IPR017441">
    <property type="entry name" value="Protein_kinase_ATP_BS"/>
</dbReference>
<dbReference type="SUPFAM" id="SSF49562">
    <property type="entry name" value="C2 domain (Calcium/lipid-binding domain, CaLB)"/>
    <property type="match status" value="1"/>
</dbReference>
<evidence type="ECO:0000256" key="2">
    <source>
        <dbReference type="ARBA" id="ARBA00004370"/>
    </source>
</evidence>
<keyword evidence="21" id="KW-0175">Coiled coil</keyword>
<accession>A0AAF5DPZ6</accession>
<dbReference type="InterPro" id="IPR000719">
    <property type="entry name" value="Prot_kinase_dom"/>
</dbReference>
<dbReference type="SUPFAM" id="SSF57889">
    <property type="entry name" value="Cysteine-rich domain"/>
    <property type="match status" value="2"/>
</dbReference>
<dbReference type="PROSITE" id="PS00107">
    <property type="entry name" value="PROTEIN_KINASE_ATP"/>
    <property type="match status" value="1"/>
</dbReference>
<evidence type="ECO:0000256" key="20">
    <source>
        <dbReference type="RuleBase" id="RU000688"/>
    </source>
</evidence>
<dbReference type="GO" id="GO:0043005">
    <property type="term" value="C:neuron projection"/>
    <property type="evidence" value="ECO:0007669"/>
    <property type="project" value="UniProtKB-ARBA"/>
</dbReference>
<feature type="transmembrane region" description="Helical" evidence="22">
    <location>
        <begin position="1132"/>
        <end position="1155"/>
    </location>
</feature>
<evidence type="ECO:0000313" key="29">
    <source>
        <dbReference type="WBParaSite" id="TCONS_00015258.p1"/>
    </source>
</evidence>
<evidence type="ECO:0000256" key="10">
    <source>
        <dbReference type="ARBA" id="ARBA00022737"/>
    </source>
</evidence>
<dbReference type="Pfam" id="PF00433">
    <property type="entry name" value="Pkinase_C"/>
    <property type="match status" value="1"/>
</dbReference>
<feature type="transmembrane region" description="Helical" evidence="22">
    <location>
        <begin position="1218"/>
        <end position="1237"/>
    </location>
</feature>
<dbReference type="PROSITE" id="PS50011">
    <property type="entry name" value="PROTEIN_KINASE_DOM"/>
    <property type="match status" value="1"/>
</dbReference>
<evidence type="ECO:0000256" key="19">
    <source>
        <dbReference type="PROSITE-ProRule" id="PRU10141"/>
    </source>
</evidence>
<dbReference type="InterPro" id="IPR017892">
    <property type="entry name" value="Pkinase_C"/>
</dbReference>
<keyword evidence="20" id="KW-0675">Receptor</keyword>
<dbReference type="InterPro" id="IPR000961">
    <property type="entry name" value="AGC-kinase_C"/>
</dbReference>
<dbReference type="CDD" id="cd20833">
    <property type="entry name" value="C1_cPKC_rpt1"/>
    <property type="match status" value="1"/>
</dbReference>
<feature type="transmembrane region" description="Helical" evidence="22">
    <location>
        <begin position="1087"/>
        <end position="1120"/>
    </location>
</feature>
<evidence type="ECO:0000256" key="5">
    <source>
        <dbReference type="ARBA" id="ARBA00022527"/>
    </source>
</evidence>
<keyword evidence="16 19" id="KW-0067">ATP-binding</keyword>
<dbReference type="PROSITE" id="PS00479">
    <property type="entry name" value="ZF_DAG_PE_1"/>
    <property type="match status" value="2"/>
</dbReference>
<dbReference type="Gene3D" id="3.30.200.20">
    <property type="entry name" value="Phosphorylase Kinase, domain 1"/>
    <property type="match status" value="1"/>
</dbReference>
<dbReference type="Gene3D" id="3.30.60.20">
    <property type="match status" value="2"/>
</dbReference>
<dbReference type="SMART" id="SM00133">
    <property type="entry name" value="S_TK_X"/>
    <property type="match status" value="1"/>
</dbReference>
<dbReference type="CDD" id="cd04026">
    <property type="entry name" value="C2_PKC_alpha_gamma"/>
    <property type="match status" value="1"/>
</dbReference>
<comment type="subcellular location">
    <subcellularLocation>
        <location evidence="2">Membrane</location>
    </subcellularLocation>
</comment>
<keyword evidence="20" id="KW-0297">G-protein coupled receptor</keyword>
<evidence type="ECO:0000256" key="4">
    <source>
        <dbReference type="ARBA" id="ARBA00012429"/>
    </source>
</evidence>
<evidence type="ECO:0000256" key="7">
    <source>
        <dbReference type="ARBA" id="ARBA00022679"/>
    </source>
</evidence>
<dbReference type="CDD" id="cd20836">
    <property type="entry name" value="C1_cPKC_rpt2"/>
    <property type="match status" value="1"/>
</dbReference>
<feature type="domain" description="AGC-kinase C-terminal" evidence="27">
    <location>
        <begin position="697"/>
        <end position="794"/>
    </location>
</feature>
<evidence type="ECO:0000256" key="6">
    <source>
        <dbReference type="ARBA" id="ARBA00022553"/>
    </source>
</evidence>
<reference evidence="29" key="1">
    <citation type="submission" date="2024-02" db="UniProtKB">
        <authorList>
            <consortium name="WormBaseParasite"/>
        </authorList>
    </citation>
    <scope>IDENTIFICATION</scope>
</reference>
<dbReference type="SMART" id="SM00239">
    <property type="entry name" value="C2"/>
    <property type="match status" value="1"/>
</dbReference>
<evidence type="ECO:0000259" key="24">
    <source>
        <dbReference type="PROSITE" id="PS50011"/>
    </source>
</evidence>
<evidence type="ECO:0000256" key="8">
    <source>
        <dbReference type="ARBA" id="ARBA00022692"/>
    </source>
</evidence>
<dbReference type="Gene3D" id="1.10.510.10">
    <property type="entry name" value="Transferase(Phosphotransferase) domain 1"/>
    <property type="match status" value="1"/>
</dbReference>
<dbReference type="PROSITE" id="PS00108">
    <property type="entry name" value="PROTEIN_KINASE_ST"/>
    <property type="match status" value="1"/>
</dbReference>
<dbReference type="FunFam" id="2.60.40.150:FF:000012">
    <property type="entry name" value="Kinase C alpha type"/>
    <property type="match status" value="1"/>
</dbReference>
<feature type="transmembrane region" description="Helical" evidence="22">
    <location>
        <begin position="1175"/>
        <end position="1197"/>
    </location>
</feature>
<evidence type="ECO:0000256" key="12">
    <source>
        <dbReference type="ARBA" id="ARBA00022771"/>
    </source>
</evidence>
<evidence type="ECO:0000259" key="27">
    <source>
        <dbReference type="PROSITE" id="PS51285"/>
    </source>
</evidence>
<dbReference type="FunFam" id="3.30.200.20:FF:000080">
    <property type="entry name" value="Protein kinase C"/>
    <property type="match status" value="1"/>
</dbReference>
<keyword evidence="28" id="KW-1185">Reference proteome</keyword>
<evidence type="ECO:0000256" key="14">
    <source>
        <dbReference type="ARBA" id="ARBA00022833"/>
    </source>
</evidence>
<evidence type="ECO:0000256" key="3">
    <source>
        <dbReference type="ARBA" id="ARBA00005490"/>
    </source>
</evidence>
<keyword evidence="13" id="KW-0418">Kinase</keyword>
<evidence type="ECO:0000259" key="23">
    <source>
        <dbReference type="PROSITE" id="PS50004"/>
    </source>
</evidence>
<keyword evidence="10" id="KW-0677">Repeat</keyword>
<keyword evidence="15" id="KW-0106">Calcium</keyword>
<dbReference type="Pfam" id="PF00001">
    <property type="entry name" value="7tm_1"/>
    <property type="match status" value="1"/>
</dbReference>
<feature type="transmembrane region" description="Helical" evidence="22">
    <location>
        <begin position="1332"/>
        <end position="1360"/>
    </location>
</feature>
<feature type="domain" description="Phorbol-ester/DAG-type" evidence="25">
    <location>
        <begin position="138"/>
        <end position="188"/>
    </location>
</feature>
<dbReference type="InterPro" id="IPR011009">
    <property type="entry name" value="Kinase-like_dom_sf"/>
</dbReference>
<dbReference type="AlphaFoldDB" id="A0AAF5DPZ6"/>
<dbReference type="InterPro" id="IPR020454">
    <property type="entry name" value="DAG/PE-bd"/>
</dbReference>
<keyword evidence="9" id="KW-0479">Metal-binding</keyword>
<feature type="transmembrane region" description="Helical" evidence="22">
    <location>
        <begin position="863"/>
        <end position="886"/>
    </location>
</feature>
<dbReference type="InterPro" id="IPR000276">
    <property type="entry name" value="GPCR_Rhodpsn"/>
</dbReference>
<dbReference type="GO" id="GO:0004930">
    <property type="term" value="F:G protein-coupled receptor activity"/>
    <property type="evidence" value="ECO:0007669"/>
    <property type="project" value="UniProtKB-KW"/>
</dbReference>
<feature type="coiled-coil region" evidence="21">
    <location>
        <begin position="394"/>
        <end position="425"/>
    </location>
</feature>
<dbReference type="PROSITE" id="PS50004">
    <property type="entry name" value="C2"/>
    <property type="match status" value="1"/>
</dbReference>
<dbReference type="Gene3D" id="2.60.40.150">
    <property type="entry name" value="C2 domain"/>
    <property type="match status" value="1"/>
</dbReference>
<dbReference type="FunFam" id="1.10.510.10:FF:000023">
    <property type="entry name" value="Protein kinase C"/>
    <property type="match status" value="1"/>
</dbReference>
<dbReference type="GO" id="GO:0016020">
    <property type="term" value="C:membrane"/>
    <property type="evidence" value="ECO:0007669"/>
    <property type="project" value="UniProtKB-SubCell"/>
</dbReference>
<evidence type="ECO:0000256" key="18">
    <source>
        <dbReference type="ARBA" id="ARBA00023136"/>
    </source>
</evidence>
<proteinExistence type="inferred from homology"/>
<feature type="transmembrane region" description="Helical" evidence="22">
    <location>
        <begin position="1257"/>
        <end position="1279"/>
    </location>
</feature>
<sequence length="1407" mass="161270">MSIKRTRRHNTVIRLLTNPTIHEERVLSSTPFLGAAIVDEIRPKLVIITMSSSNSPSNVLSSDTGYQSFITSKNNNDTQLNPSLINKNEEKYNDSCLDIIEPSLALRKFSEHFTERIEGKAFVRRGALRQKDVHEVKSHKFTARFFKQPTFCSHCKDFLWGLNKQGFQCQVCTLVVHKRCHEFVNFACPGADKGVDTDDPRQLHKWKIQSYQSPTFCDHCGSLLYGIFHQGMKCQSCDSNVHRKCVKFVPNMCGTEHTEKRGRILLDIKVEKNILTVHIKEAKNLIPMDPNGLSDPYVKIKLIPDYGNKTTKKKTKTWRATLNPKWDEKFTYILDASDKDRRLSIGVWDWDRTSRNDFMGSLSFGISELIEEPSIGWFKLLNSEEGDYYNIPIPSENEKEVERLRKKMEELKEKENEKKQTYIQQHQATLDVIKATDFNYLTVLGKGSFGKVLLGEHKTTKSLYAIKILKKDVIIQDDDIECAMTEKRVLSLPEKPPFLVALHSCFQTMDRLYFVMEFVNGGDLMYQIQQVGKFKEPVACFYAAEIACGLFYLHSHGIIYRDLKLDNVMLEKDGHIKITDFGMCKEGIFGDRMTKTFCGTPDYIAPEIILYQPYGKSVDWWAYGVLLFEMLAGQPPFDGEDEDELFTAITEHSVSYPKCMSRESVSMCKALLQKSPEKRLGSCENETNEIKDHAFFRRIDWLKIENRQVQPPYKPKLTYTPSTACINPLISQNGVALTEPNWKGPEDVSNFDTEFTHEKPKLTPKNLITTKIKNLCYILSNYLYLENYTSLAYSDLMFLIFCVPITAITYISQIWILPIWTCKLHTSAYSSVWTLTLMACDRYLAVCFPIWSISIRNSKNAFLALIITYSIILISQIHVASGHGIYHYNFIFENRSTCGMEKIAYGTASLIETRVYYFSFNIFGYLIPLTITCILYFYMLRRLWKHSTRHFSRRFLKRKNGIIKINYESFKARKKATKLILMVVILWAICWLPFNIVLMLSGVVYPNTITQLWGKFATICTVGAQILAYANSCLNPILYALISESYKKGFIKIIVYILKIGQLSPTKWCISQLNDISIVDISKDRKIYIISMQLIITISELTICFISVFFNCFITAVTYFALPISSGLRRCIAALALNNGILAVMIIARNGFFLYTIHFPDVAFSSNMTCKLHEFPLIFTYFQVSIFSFVVSVMAIISKKISYKRIHWSNACSLTQTIPIIISLILTLATTVTDNPYNPSPLEQCILVNEGQSTQKIFRVITAFSTFHLIAIIFSNIALINLKSCQHSINIIIKSIRNVITYTSVTYLIGYILTGCLVVYKYIYQISSITCFAIFFEITFVIIPVAASVLYPVLCLWLIYPIREAAILLFPIISQIAPDLLPKKQNVNIPLIIIESPSPHPECLENH</sequence>
<evidence type="ECO:0000256" key="17">
    <source>
        <dbReference type="ARBA" id="ARBA00022989"/>
    </source>
</evidence>
<dbReference type="Gene3D" id="1.20.1070.10">
    <property type="entry name" value="Rhodopsin 7-helix transmembrane proteins"/>
    <property type="match status" value="1"/>
</dbReference>
<dbReference type="Pfam" id="PF00130">
    <property type="entry name" value="C1_1"/>
    <property type="match status" value="2"/>
</dbReference>
<dbReference type="PANTHER" id="PTHR24351">
    <property type="entry name" value="RIBOSOMAL PROTEIN S6 KINASE"/>
    <property type="match status" value="1"/>
</dbReference>
<keyword evidence="5" id="KW-0723">Serine/threonine-protein kinase</keyword>
<dbReference type="Pfam" id="PF00069">
    <property type="entry name" value="Pkinase"/>
    <property type="match status" value="1"/>
</dbReference>
<feature type="domain" description="C2" evidence="23">
    <location>
        <begin position="260"/>
        <end position="378"/>
    </location>
</feature>
<dbReference type="PROSITE" id="PS51285">
    <property type="entry name" value="AGC_KINASE_CTER"/>
    <property type="match status" value="1"/>
</dbReference>
<dbReference type="EC" id="2.7.11.13" evidence="4"/>
<keyword evidence="8 20" id="KW-0812">Transmembrane</keyword>
<dbReference type="PROSITE" id="PS50081">
    <property type="entry name" value="ZF_DAG_PE_2"/>
    <property type="match status" value="2"/>
</dbReference>
<evidence type="ECO:0000256" key="22">
    <source>
        <dbReference type="SAM" id="Phobius"/>
    </source>
</evidence>
<evidence type="ECO:0000313" key="28">
    <source>
        <dbReference type="Proteomes" id="UP000035681"/>
    </source>
</evidence>
<dbReference type="GO" id="GO:0008270">
    <property type="term" value="F:zinc ion binding"/>
    <property type="evidence" value="ECO:0007669"/>
    <property type="project" value="UniProtKB-KW"/>
</dbReference>
<comment type="similarity">
    <text evidence="20">Belongs to the G-protein coupled receptor 1 family.</text>
</comment>
<feature type="transmembrane region" description="Helical" evidence="22">
    <location>
        <begin position="796"/>
        <end position="820"/>
    </location>
</feature>
<evidence type="ECO:0000256" key="9">
    <source>
        <dbReference type="ARBA" id="ARBA00022723"/>
    </source>
</evidence>
<evidence type="ECO:0000259" key="26">
    <source>
        <dbReference type="PROSITE" id="PS50262"/>
    </source>
</evidence>
<dbReference type="SMART" id="SM00220">
    <property type="entry name" value="S_TKc"/>
    <property type="match status" value="1"/>
</dbReference>
<dbReference type="SUPFAM" id="SSF56112">
    <property type="entry name" value="Protein kinase-like (PK-like)"/>
    <property type="match status" value="1"/>
</dbReference>
<feature type="domain" description="Phorbol-ester/DAG-type" evidence="25">
    <location>
        <begin position="203"/>
        <end position="253"/>
    </location>
</feature>
<dbReference type="CDD" id="cd05587">
    <property type="entry name" value="STKc_cPKC"/>
    <property type="match status" value="1"/>
</dbReference>
<comment type="similarity">
    <text evidence="3">Belongs to the protein kinase superfamily. AGC Ser/Thr protein kinase family. PKC subfamily.</text>
</comment>
<dbReference type="SMART" id="SM00109">
    <property type="entry name" value="C1"/>
    <property type="match status" value="2"/>
</dbReference>
<evidence type="ECO:0000256" key="16">
    <source>
        <dbReference type="ARBA" id="ARBA00022840"/>
    </source>
</evidence>
<keyword evidence="17 22" id="KW-1133">Transmembrane helix</keyword>
<dbReference type="PRINTS" id="PR00237">
    <property type="entry name" value="GPCRRHODOPSN"/>
</dbReference>